<reference evidence="2" key="1">
    <citation type="journal article" date="2023" name="Front. Plant Sci.">
        <title>Chromosomal-level genome assembly of Melastoma candidum provides insights into trichome evolution.</title>
        <authorList>
            <person name="Zhong Y."/>
            <person name="Wu W."/>
            <person name="Sun C."/>
            <person name="Zou P."/>
            <person name="Liu Y."/>
            <person name="Dai S."/>
            <person name="Zhou R."/>
        </authorList>
    </citation>
    <scope>NUCLEOTIDE SEQUENCE [LARGE SCALE GENOMIC DNA]</scope>
</reference>
<dbReference type="Proteomes" id="UP001057402">
    <property type="component" value="Chromosome 4"/>
</dbReference>
<protein>
    <submittedName>
        <fullName evidence="1">Uncharacterized protein</fullName>
    </submittedName>
</protein>
<proteinExistence type="predicted"/>
<comment type="caution">
    <text evidence="1">The sequence shown here is derived from an EMBL/GenBank/DDBJ whole genome shotgun (WGS) entry which is preliminary data.</text>
</comment>
<name>A0ACB9R403_9MYRT</name>
<dbReference type="EMBL" id="CM042883">
    <property type="protein sequence ID" value="KAI4373767.1"/>
    <property type="molecule type" value="Genomic_DNA"/>
</dbReference>
<evidence type="ECO:0000313" key="2">
    <source>
        <dbReference type="Proteomes" id="UP001057402"/>
    </source>
</evidence>
<sequence length="1585" mass="175692">MADAYKFDLPDVNDFLSTDPSPPDPRPFPPKLHDLGGHYEENVLMGPNDDSRDQLASENSMPLSPQWLYAKPNDSKMEIKVPPPGSVGNSSDHNINENWRLDGSEEKKDWRKAANESDNMRHWREEERETGLLGGRRDRRKADRCTDNFFTRDVTGNRTLANADKWHDSITRPAGQEPRRDSKWSSRWGPDDKEKESRSEKKIDGDKEDGHDHPQPLERNHVASEREAESRDKWRPRHRMEVQSSSSTPYRAAPGFGLEKGRAEGSNVGFAVGRGRSSTTGRFSGSIGAARSDKAESVPGRTIACATSFCYPRAKLLDIYRQQKAQSYFAPMPNDVENVPPITQSDLAEPLAFLSPDVEEEAILGDISRGNITGSGTTYYSFTKGRSSENFTGLGDESVEGNPDIMPTGFSEEKVSVLQHTSNDDTGHADNDIFLWDSNRQKSFISENAALEANRKAEQRVPAKTSQSNSRGSLIDESADHKENATPLFSYAQSDIVDGGIILESVIPEFSVGHSGQNLGGTFHHLSDIETTGLHRTTPPEELGIYYLDPQGDIQGPFLGVDIISWFELGFFGTDLPVRLADAPDGTPFQELGEMMPHLRGDLAIDYGAKIVSSLGESCAARENSEVSLPVLAQSMTMDEVLPEDKSLPAELKSTSSLNAQFQISEAGASAQPNHPDASFHDFSGQDEEIVFPGRPGSTGHPVTKSTGHRVDTPSNFRNNSSLTSKPTLPGLQFKEDNKPHPFGLLWAELEGMNAKHGPASSLSSNISNVTPFGAMADPSHPSAAWPDAAWRNVLNEHPDMYQDTTNSQHVSCLEQESARLDFPEQLITQLQHQHQQQNLMPFQSQLNPSILEQMSADALLHQQKLGAHNIPQQERLMALQLHQQRQQELQRQFQQQQLLQQQKLMQEQQQAHVQQVLLERILQSRMRDSGIGQSSIDHVGGNNVLEQVIMEQNILHELKHRSHQLARHVEPIEQIAQASFRRLSQKDGQREIALLQQHQRLLELNARQFSGLSLQNNVEEERHTGSVWPADENDLFLRAHGIHRSHSLGFNSQEYQKQRLSFLDEQLSLYEQNQSIQERQRQGYYDSSGLPFERSVLLPSDIAGMNLDMLDTIAGAHNVDVLDSNSRIKSSAQYGKFSNELHAHNNRPPLFSDQFSIPMDAIDGKWHDNGQLANDWMDSQLQQHHINVEHQKRELFEKMAPENQSSWMSEGQHDDKSKQLLMQLLHQQSGQHSQLSQAFDHSEGISTKRTPSPGFYAGANATSVDPLVTVPQECDTDLNNSLRVGSYGSNSSEPPQFSVGAEDTGALEIKSDLQFKSSAGALVEGGQILPGMPGSNLGIHTNPTVVSKPPVTRYYFEGDGRKASSTSGDKFKGSMFEMFEGMTEQRPSAAADHDPARKSSARHAPIGVAGEDVGFYDEGIKSRHTGPIKKNLVPVILSKSQNNIFVRSQEGLPDLACDPLMRLRNSFGGVPDGIKPEQGGIPMNDPAAGKKDPGFRRTSSYSDAEVTEASFMDMLKSSKKMSYPPPDAQSFTGGIPLELPSDSSQAGRSGKKKGKKGKQIDPALLGFKVTSNRIMMGEIQRIDD</sequence>
<keyword evidence="2" id="KW-1185">Reference proteome</keyword>
<organism evidence="1 2">
    <name type="scientific">Melastoma candidum</name>
    <dbReference type="NCBI Taxonomy" id="119954"/>
    <lineage>
        <taxon>Eukaryota</taxon>
        <taxon>Viridiplantae</taxon>
        <taxon>Streptophyta</taxon>
        <taxon>Embryophyta</taxon>
        <taxon>Tracheophyta</taxon>
        <taxon>Spermatophyta</taxon>
        <taxon>Magnoliopsida</taxon>
        <taxon>eudicotyledons</taxon>
        <taxon>Gunneridae</taxon>
        <taxon>Pentapetalae</taxon>
        <taxon>rosids</taxon>
        <taxon>malvids</taxon>
        <taxon>Myrtales</taxon>
        <taxon>Melastomataceae</taxon>
        <taxon>Melastomatoideae</taxon>
        <taxon>Melastomateae</taxon>
        <taxon>Melastoma</taxon>
    </lineage>
</organism>
<evidence type="ECO:0000313" key="1">
    <source>
        <dbReference type="EMBL" id="KAI4373767.1"/>
    </source>
</evidence>
<gene>
    <name evidence="1" type="ORF">MLD38_011850</name>
</gene>
<accession>A0ACB9R403</accession>